<keyword evidence="2" id="KW-0732">Signal</keyword>
<accession>A0ABY7CAY4</accession>
<feature type="chain" id="PRO_5046211574" evidence="2">
    <location>
        <begin position="29"/>
        <end position="1117"/>
    </location>
</feature>
<protein>
    <submittedName>
        <fullName evidence="3">Uncharacterized protein</fullName>
    </submittedName>
</protein>
<feature type="compositionally biased region" description="Polar residues" evidence="1">
    <location>
        <begin position="280"/>
        <end position="292"/>
    </location>
</feature>
<evidence type="ECO:0000256" key="2">
    <source>
        <dbReference type="SAM" id="SignalP"/>
    </source>
</evidence>
<evidence type="ECO:0000256" key="1">
    <source>
        <dbReference type="SAM" id="MobiDB-lite"/>
    </source>
</evidence>
<sequence>MADWPLSQTQCWLAFFISLCHVLRAVQGVPMHPGFPQNPRTSSSVWSAPAHVESEHVPEGYSIVHTAQPGFYSTRMRNPYPLTYADAYQYQSHPCMLLAEHLVPIVQPRLPHQNMLYPQYASILNATPERHEEIFQRRIKERDEERAVRKAKSSQEVSSRLKALVKPMDSGGGYGGFSGKPQVPELPVRQSSINQPVMSPSVVHKNNYLAVDSDERRQLPAKGLITPTMDFHQGETENQAGRQPKVPKTTSDTPEKVDPSSTKIAEDSSTHLEQKDNSRDLSTPLNGKNKASSPGFPLNGIGGSAYDLAGLRASVDLPTFGKVEDLKNEKFPGSKIKITHPLSGKTVVPVSEAAHLTKTQVVNNQDLTRQKIDVASHNQEETFPPADTLPVQTGQLQQSLPHESENSRAMSVPNKFMNDLEFPQLDALVKPKPNLSENQKTVVASEITYKNVVLKEEDVPISKAKKLTGVAKQKKKIISGSQGTHWNNQNPNPNLVEPHARASAKGLTAVGQPRITRSGQKPPEYQAEAFPSLKSQATFGAADATNPNADRVTYSKPAKVDPHFSSGPGSVGGVEHSGLRTHVKTNKAKIDFTEIKNVNSDGLRKGYWEVLGNQASVDSVSTHEETPAGSDQISNPEHPVLPSPEGKENKDEETDGADLRPDQNGDGTSNDAGSLQVAGFDESGKTAGMKASQKRKKKKKKSTGSKQKLDDDWKLLKALEKERNTKITSEKELGSIELKDEKEGQGKGGYTVEEINEGFKLPGPSDKDVYAFINGPIFLCLDAALIPFASKEGHIYPGLPRPKSQRKPLKLEVLENRLKTWKTDAPPSRRFGRDHVKLWRQLGVDLDLMDSISRYMNIVDSTVHLSLPDLDYHTYAALRDVWHRPEDRVKFLVCVTWWMGDVFKNSWEFMRRMKTLAKQVFERTVVDNWNVISKHLVENQNLPQSERLTKSESDRIQKFYCLTVKFPKSPTGAVSPLEERLVPARKFLVLNRIKESLGIETSNTFTRTRPIGLDDLAKGSIVAQNFEELHRRSRYNGLEIEKVLGLLEMFGVDRSTEKQLLESSGKDFAESLADELIPFHFDSPEQHWLRKHYPPELVDQMCDHMEREFKRYVGIQN</sequence>
<evidence type="ECO:0000313" key="4">
    <source>
        <dbReference type="Proteomes" id="UP001164743"/>
    </source>
</evidence>
<feature type="region of interest" description="Disordered" evidence="1">
    <location>
        <begin position="234"/>
        <end position="296"/>
    </location>
</feature>
<dbReference type="Proteomes" id="UP001164743">
    <property type="component" value="Chromosome 2A"/>
</dbReference>
<feature type="signal peptide" evidence="2">
    <location>
        <begin position="1"/>
        <end position="28"/>
    </location>
</feature>
<reference evidence="3" key="1">
    <citation type="submission" date="2022-10" db="EMBL/GenBank/DDBJ databases">
        <title>Puccinia triticina Genome sequencing and assembly.</title>
        <authorList>
            <person name="Li C."/>
        </authorList>
    </citation>
    <scope>NUCLEOTIDE SEQUENCE</scope>
    <source>
        <strain evidence="3">Pt15</strain>
    </source>
</reference>
<feature type="compositionally biased region" description="Basic and acidic residues" evidence="1">
    <location>
        <begin position="253"/>
        <end position="279"/>
    </location>
</feature>
<dbReference type="RefSeq" id="XP_053017500.1">
    <property type="nucleotide sequence ID" value="XM_053166260.1"/>
</dbReference>
<evidence type="ECO:0000313" key="3">
    <source>
        <dbReference type="EMBL" id="WAQ81945.1"/>
    </source>
</evidence>
<gene>
    <name evidence="3" type="ORF">PtA15_2A258</name>
</gene>
<name>A0ABY7CAY4_9BASI</name>
<proteinExistence type="predicted"/>
<organism evidence="3 4">
    <name type="scientific">Puccinia triticina</name>
    <dbReference type="NCBI Taxonomy" id="208348"/>
    <lineage>
        <taxon>Eukaryota</taxon>
        <taxon>Fungi</taxon>
        <taxon>Dikarya</taxon>
        <taxon>Basidiomycota</taxon>
        <taxon>Pucciniomycotina</taxon>
        <taxon>Pucciniomycetes</taxon>
        <taxon>Pucciniales</taxon>
        <taxon>Pucciniaceae</taxon>
        <taxon>Puccinia</taxon>
    </lineage>
</organism>
<dbReference type="GeneID" id="77807155"/>
<dbReference type="EMBL" id="CP110422">
    <property type="protein sequence ID" value="WAQ81945.1"/>
    <property type="molecule type" value="Genomic_DNA"/>
</dbReference>
<feature type="region of interest" description="Disordered" evidence="1">
    <location>
        <begin position="618"/>
        <end position="707"/>
    </location>
</feature>
<keyword evidence="4" id="KW-1185">Reference proteome</keyword>
<feature type="compositionally biased region" description="Basic residues" evidence="1">
    <location>
        <begin position="692"/>
        <end position="703"/>
    </location>
</feature>